<dbReference type="PANTHER" id="PTHR43214">
    <property type="entry name" value="TWO-COMPONENT RESPONSE REGULATOR"/>
    <property type="match status" value="1"/>
</dbReference>
<dbReference type="RefSeq" id="WP_301191668.1">
    <property type="nucleotide sequence ID" value="NZ_JAPDPJ010000044.1"/>
</dbReference>
<proteinExistence type="predicted"/>
<name>A0AAE3M6P7_9BACT</name>
<keyword evidence="9" id="KW-1185">Reference proteome</keyword>
<keyword evidence="1 5" id="KW-0597">Phosphoprotein</keyword>
<feature type="domain" description="Response regulatory" evidence="7">
    <location>
        <begin position="5"/>
        <end position="121"/>
    </location>
</feature>
<evidence type="ECO:0000256" key="2">
    <source>
        <dbReference type="ARBA" id="ARBA00023015"/>
    </source>
</evidence>
<dbReference type="SMART" id="SM00421">
    <property type="entry name" value="HTH_LUXR"/>
    <property type="match status" value="1"/>
</dbReference>
<keyword evidence="2" id="KW-0805">Transcription regulation</keyword>
<dbReference type="PRINTS" id="PR00038">
    <property type="entry name" value="HTHLUXR"/>
</dbReference>
<evidence type="ECO:0000313" key="8">
    <source>
        <dbReference type="EMBL" id="MCW3788108.1"/>
    </source>
</evidence>
<reference evidence="8" key="1">
    <citation type="submission" date="2022-10" db="EMBL/GenBank/DDBJ databases">
        <authorList>
            <person name="Yu W.X."/>
        </authorList>
    </citation>
    <scope>NUCLEOTIDE SEQUENCE</scope>
    <source>
        <strain evidence="8">AAT</strain>
    </source>
</reference>
<dbReference type="PROSITE" id="PS50110">
    <property type="entry name" value="RESPONSE_REGULATORY"/>
    <property type="match status" value="1"/>
</dbReference>
<dbReference type="EMBL" id="JAPDPJ010000044">
    <property type="protein sequence ID" value="MCW3788108.1"/>
    <property type="molecule type" value="Genomic_DNA"/>
</dbReference>
<dbReference type="InterPro" id="IPR011006">
    <property type="entry name" value="CheY-like_superfamily"/>
</dbReference>
<feature type="modified residue" description="4-aspartylphosphate" evidence="5">
    <location>
        <position position="56"/>
    </location>
</feature>
<evidence type="ECO:0000313" key="9">
    <source>
        <dbReference type="Proteomes" id="UP001209229"/>
    </source>
</evidence>
<dbReference type="Proteomes" id="UP001209229">
    <property type="component" value="Unassembled WGS sequence"/>
</dbReference>
<accession>A0AAE3M6P7</accession>
<dbReference type="InterPro" id="IPR016032">
    <property type="entry name" value="Sig_transdc_resp-reg_C-effctor"/>
</dbReference>
<dbReference type="Pfam" id="PF00196">
    <property type="entry name" value="GerE"/>
    <property type="match status" value="1"/>
</dbReference>
<dbReference type="GO" id="GO:0003677">
    <property type="term" value="F:DNA binding"/>
    <property type="evidence" value="ECO:0007669"/>
    <property type="project" value="UniProtKB-KW"/>
</dbReference>
<dbReference type="PANTHER" id="PTHR43214:SF41">
    <property type="entry name" value="NITRATE_NITRITE RESPONSE REGULATOR PROTEIN NARP"/>
    <property type="match status" value="1"/>
</dbReference>
<feature type="domain" description="HTH luxR-type" evidence="6">
    <location>
        <begin position="145"/>
        <end position="210"/>
    </location>
</feature>
<evidence type="ECO:0000256" key="1">
    <source>
        <dbReference type="ARBA" id="ARBA00022553"/>
    </source>
</evidence>
<evidence type="ECO:0000256" key="3">
    <source>
        <dbReference type="ARBA" id="ARBA00023125"/>
    </source>
</evidence>
<dbReference type="Pfam" id="PF00072">
    <property type="entry name" value="Response_reg"/>
    <property type="match status" value="1"/>
</dbReference>
<evidence type="ECO:0000256" key="5">
    <source>
        <dbReference type="PROSITE-ProRule" id="PRU00169"/>
    </source>
</evidence>
<dbReference type="SUPFAM" id="SSF52172">
    <property type="entry name" value="CheY-like"/>
    <property type="match status" value="1"/>
</dbReference>
<dbReference type="CDD" id="cd17535">
    <property type="entry name" value="REC_NarL-like"/>
    <property type="match status" value="1"/>
</dbReference>
<dbReference type="GO" id="GO:0006355">
    <property type="term" value="P:regulation of DNA-templated transcription"/>
    <property type="evidence" value="ECO:0007669"/>
    <property type="project" value="InterPro"/>
</dbReference>
<evidence type="ECO:0000259" key="7">
    <source>
        <dbReference type="PROSITE" id="PS50110"/>
    </source>
</evidence>
<organism evidence="8 9">
    <name type="scientific">Plebeiibacterium sediminum</name>
    <dbReference type="NCBI Taxonomy" id="2992112"/>
    <lineage>
        <taxon>Bacteria</taxon>
        <taxon>Pseudomonadati</taxon>
        <taxon>Bacteroidota</taxon>
        <taxon>Bacteroidia</taxon>
        <taxon>Marinilabiliales</taxon>
        <taxon>Marinilabiliaceae</taxon>
        <taxon>Plebeiibacterium</taxon>
    </lineage>
</organism>
<dbReference type="AlphaFoldDB" id="A0AAE3M6P7"/>
<dbReference type="SUPFAM" id="SSF46894">
    <property type="entry name" value="C-terminal effector domain of the bipartite response regulators"/>
    <property type="match status" value="1"/>
</dbReference>
<dbReference type="GO" id="GO:0000160">
    <property type="term" value="P:phosphorelay signal transduction system"/>
    <property type="evidence" value="ECO:0007669"/>
    <property type="project" value="InterPro"/>
</dbReference>
<dbReference type="SMART" id="SM00448">
    <property type="entry name" value="REC"/>
    <property type="match status" value="1"/>
</dbReference>
<keyword evidence="4" id="KW-0804">Transcription</keyword>
<dbReference type="InterPro" id="IPR039420">
    <property type="entry name" value="WalR-like"/>
</dbReference>
<dbReference type="PROSITE" id="PS50043">
    <property type="entry name" value="HTH_LUXR_2"/>
    <property type="match status" value="1"/>
</dbReference>
<evidence type="ECO:0000256" key="4">
    <source>
        <dbReference type="ARBA" id="ARBA00023163"/>
    </source>
</evidence>
<dbReference type="Gene3D" id="3.40.50.2300">
    <property type="match status" value="1"/>
</dbReference>
<protein>
    <submittedName>
        <fullName evidence="8">Response regulator transcription factor</fullName>
    </submittedName>
</protein>
<dbReference type="InterPro" id="IPR000792">
    <property type="entry name" value="Tscrpt_reg_LuxR_C"/>
</dbReference>
<gene>
    <name evidence="8" type="ORF">OM075_16645</name>
</gene>
<dbReference type="PROSITE" id="PS00622">
    <property type="entry name" value="HTH_LUXR_1"/>
    <property type="match status" value="1"/>
</dbReference>
<keyword evidence="3" id="KW-0238">DNA-binding</keyword>
<comment type="caution">
    <text evidence="8">The sequence shown here is derived from an EMBL/GenBank/DDBJ whole genome shotgun (WGS) entry which is preliminary data.</text>
</comment>
<dbReference type="InterPro" id="IPR001789">
    <property type="entry name" value="Sig_transdc_resp-reg_receiver"/>
</dbReference>
<sequence length="214" mass="24384">MTGLHIIIVDDHDLFREGLKFLLSTSSFISHISEAKNGDEFINSIQSTVPDIVLMDIEMPVKNGIEATKEALQIFPSLKIIALSMYAEENFYRDMIDAGARGFLLKNSKFKDVEQAIADVYDGKNYFSPEILNSIIKNLNKNSTSNKENTELSKREQEVLFHICKGLSNQEIADVLYISKRTVDKHRENILLKSQSKNTAELVVYAIKKQYFEL</sequence>
<dbReference type="CDD" id="cd06170">
    <property type="entry name" value="LuxR_C_like"/>
    <property type="match status" value="1"/>
</dbReference>
<evidence type="ECO:0000259" key="6">
    <source>
        <dbReference type="PROSITE" id="PS50043"/>
    </source>
</evidence>
<dbReference type="InterPro" id="IPR058245">
    <property type="entry name" value="NreC/VraR/RcsB-like_REC"/>
</dbReference>